<reference evidence="7 8" key="1">
    <citation type="submission" date="2016-10" db="EMBL/GenBank/DDBJ databases">
        <authorList>
            <person name="de Groot N.N."/>
        </authorList>
    </citation>
    <scope>NUCLEOTIDE SEQUENCE [LARGE SCALE GENOMIC DNA]</scope>
    <source>
        <strain evidence="7 8">DSM 26130</strain>
    </source>
</reference>
<evidence type="ECO:0000256" key="1">
    <source>
        <dbReference type="ARBA" id="ARBA00010641"/>
    </source>
</evidence>
<dbReference type="CDD" id="cd06171">
    <property type="entry name" value="Sigma70_r4"/>
    <property type="match status" value="1"/>
</dbReference>
<keyword evidence="4" id="KW-0804">Transcription</keyword>
<dbReference type="NCBIfam" id="TIGR02985">
    <property type="entry name" value="Sig70_bacteroi1"/>
    <property type="match status" value="1"/>
</dbReference>
<dbReference type="SMART" id="SM00421">
    <property type="entry name" value="HTH_LUXR"/>
    <property type="match status" value="1"/>
</dbReference>
<evidence type="ECO:0000256" key="5">
    <source>
        <dbReference type="SAM" id="MobiDB-lite"/>
    </source>
</evidence>
<keyword evidence="3" id="KW-0731">Sigma factor</keyword>
<dbReference type="RefSeq" id="WP_093823116.1">
    <property type="nucleotide sequence ID" value="NZ_FOLQ01000001.1"/>
</dbReference>
<dbReference type="STRING" id="662367.SAMN05216167_101796"/>
<dbReference type="InterPro" id="IPR000792">
    <property type="entry name" value="Tscrpt_reg_LuxR_C"/>
</dbReference>
<dbReference type="Pfam" id="PF08281">
    <property type="entry name" value="Sigma70_r4_2"/>
    <property type="match status" value="1"/>
</dbReference>
<evidence type="ECO:0000259" key="6">
    <source>
        <dbReference type="SMART" id="SM00421"/>
    </source>
</evidence>
<dbReference type="Gene3D" id="1.10.1740.10">
    <property type="match status" value="1"/>
</dbReference>
<dbReference type="NCBIfam" id="TIGR02937">
    <property type="entry name" value="sigma70-ECF"/>
    <property type="match status" value="1"/>
</dbReference>
<dbReference type="InterPro" id="IPR013249">
    <property type="entry name" value="RNA_pol_sigma70_r4_t2"/>
</dbReference>
<dbReference type="Gene3D" id="1.10.10.10">
    <property type="entry name" value="Winged helix-like DNA-binding domain superfamily/Winged helix DNA-binding domain"/>
    <property type="match status" value="1"/>
</dbReference>
<accession>A0A1I1I3P2</accession>
<protein>
    <submittedName>
        <fullName evidence="7">RNA polymerase sigma-70 factor, ECF subfamily</fullName>
    </submittedName>
</protein>
<dbReference type="Pfam" id="PF04542">
    <property type="entry name" value="Sigma70_r2"/>
    <property type="match status" value="1"/>
</dbReference>
<dbReference type="InterPro" id="IPR007627">
    <property type="entry name" value="RNA_pol_sigma70_r2"/>
</dbReference>
<evidence type="ECO:0000256" key="2">
    <source>
        <dbReference type="ARBA" id="ARBA00023015"/>
    </source>
</evidence>
<dbReference type="OrthoDB" id="1524077at2"/>
<dbReference type="AlphaFoldDB" id="A0A1I1I3P2"/>
<keyword evidence="8" id="KW-1185">Reference proteome</keyword>
<dbReference type="GO" id="GO:0016987">
    <property type="term" value="F:sigma factor activity"/>
    <property type="evidence" value="ECO:0007669"/>
    <property type="project" value="UniProtKB-KW"/>
</dbReference>
<dbReference type="InterPro" id="IPR039425">
    <property type="entry name" value="RNA_pol_sigma-70-like"/>
</dbReference>
<feature type="region of interest" description="Disordered" evidence="5">
    <location>
        <begin position="1"/>
        <end position="23"/>
    </location>
</feature>
<dbReference type="InterPro" id="IPR013324">
    <property type="entry name" value="RNA_pol_sigma_r3/r4-like"/>
</dbReference>
<feature type="domain" description="HTH luxR-type" evidence="6">
    <location>
        <begin position="164"/>
        <end position="217"/>
    </location>
</feature>
<dbReference type="GO" id="GO:0006352">
    <property type="term" value="P:DNA-templated transcription initiation"/>
    <property type="evidence" value="ECO:0007669"/>
    <property type="project" value="InterPro"/>
</dbReference>
<dbReference type="InterPro" id="IPR014327">
    <property type="entry name" value="RNA_pol_sigma70_bacteroid"/>
</dbReference>
<gene>
    <name evidence="7" type="ORF">SAMN05216167_101796</name>
</gene>
<evidence type="ECO:0000313" key="8">
    <source>
        <dbReference type="Proteomes" id="UP000198598"/>
    </source>
</evidence>
<name>A0A1I1I3P2_9BACT</name>
<comment type="similarity">
    <text evidence="1">Belongs to the sigma-70 factor family. ECF subfamily.</text>
</comment>
<organism evidence="7 8">
    <name type="scientific">Spirosoma endophyticum</name>
    <dbReference type="NCBI Taxonomy" id="662367"/>
    <lineage>
        <taxon>Bacteria</taxon>
        <taxon>Pseudomonadati</taxon>
        <taxon>Bacteroidota</taxon>
        <taxon>Cytophagia</taxon>
        <taxon>Cytophagales</taxon>
        <taxon>Cytophagaceae</taxon>
        <taxon>Spirosoma</taxon>
    </lineage>
</organism>
<evidence type="ECO:0000256" key="4">
    <source>
        <dbReference type="ARBA" id="ARBA00023163"/>
    </source>
</evidence>
<dbReference type="SUPFAM" id="SSF88659">
    <property type="entry name" value="Sigma3 and sigma4 domains of RNA polymerase sigma factors"/>
    <property type="match status" value="1"/>
</dbReference>
<sequence length="231" mass="26653">MASNAFPFRQSADPIPAGTTPLLRNDAEVTSDTSVRPAPVDSELFIRNAFAVDPRVGCELLFRQYFAPLCSHAIRFVYDRQVAEDVVADLFYTLYTKELYKQIQGSYRAYLFQAVRNRAYNSLRWELNRQEPLPDDLDRPDLDATQPDRLLQQDELYRALEQAVQQLSPQRQRVFLLSRFEGKSYKEIAAEMNLSPKTVENHLLRAISTVRQILRQQKLISWGLLLLTALS</sequence>
<dbReference type="Proteomes" id="UP000198598">
    <property type="component" value="Unassembled WGS sequence"/>
</dbReference>
<proteinExistence type="inferred from homology"/>
<keyword evidence="2" id="KW-0805">Transcription regulation</keyword>
<dbReference type="PANTHER" id="PTHR43133">
    <property type="entry name" value="RNA POLYMERASE ECF-TYPE SIGMA FACTO"/>
    <property type="match status" value="1"/>
</dbReference>
<dbReference type="EMBL" id="FOLQ01000001">
    <property type="protein sequence ID" value="SFC28293.1"/>
    <property type="molecule type" value="Genomic_DNA"/>
</dbReference>
<dbReference type="GO" id="GO:0003677">
    <property type="term" value="F:DNA binding"/>
    <property type="evidence" value="ECO:0007669"/>
    <property type="project" value="InterPro"/>
</dbReference>
<dbReference type="SUPFAM" id="SSF88946">
    <property type="entry name" value="Sigma2 domain of RNA polymerase sigma factors"/>
    <property type="match status" value="1"/>
</dbReference>
<dbReference type="InterPro" id="IPR014284">
    <property type="entry name" value="RNA_pol_sigma-70_dom"/>
</dbReference>
<dbReference type="PANTHER" id="PTHR43133:SF46">
    <property type="entry name" value="RNA POLYMERASE SIGMA-70 FACTOR ECF SUBFAMILY"/>
    <property type="match status" value="1"/>
</dbReference>
<evidence type="ECO:0000313" key="7">
    <source>
        <dbReference type="EMBL" id="SFC28293.1"/>
    </source>
</evidence>
<dbReference type="InterPro" id="IPR013325">
    <property type="entry name" value="RNA_pol_sigma_r2"/>
</dbReference>
<dbReference type="InterPro" id="IPR036388">
    <property type="entry name" value="WH-like_DNA-bd_sf"/>
</dbReference>
<evidence type="ECO:0000256" key="3">
    <source>
        <dbReference type="ARBA" id="ARBA00023082"/>
    </source>
</evidence>